<proteinExistence type="predicted"/>
<dbReference type="EMBL" id="JADIMM010000037">
    <property type="protein sequence ID" value="MBO8457184.1"/>
    <property type="molecule type" value="Genomic_DNA"/>
</dbReference>
<evidence type="ECO:0000313" key="3">
    <source>
        <dbReference type="Proteomes" id="UP000823638"/>
    </source>
</evidence>
<dbReference type="InterPro" id="IPR002645">
    <property type="entry name" value="STAS_dom"/>
</dbReference>
<name>A0A9D9HND1_9SPIR</name>
<sequence>MNNYFQETIVQGKILFAEADDTIYIKGIGHITAALCTDLKQRLFDKFTETTGPKEIAVDLKDCSYMDSTFMGLLAGCNRRLEKVSSRKIDIYNASESSVKLLQSMELLKVLNISSGAKDFPDKMEELGVKNSVDPALVLNTHENLMELSESNRKKFSTLHELLKQQIEDSK</sequence>
<dbReference type="InterPro" id="IPR036513">
    <property type="entry name" value="STAS_dom_sf"/>
</dbReference>
<organism evidence="2 3">
    <name type="scientific">Candidatus Gallitreponema excrementavium</name>
    <dbReference type="NCBI Taxonomy" id="2840840"/>
    <lineage>
        <taxon>Bacteria</taxon>
        <taxon>Pseudomonadati</taxon>
        <taxon>Spirochaetota</taxon>
        <taxon>Spirochaetia</taxon>
        <taxon>Spirochaetales</taxon>
        <taxon>Candidatus Gallitreponema</taxon>
    </lineage>
</organism>
<reference evidence="2" key="2">
    <citation type="journal article" date="2021" name="PeerJ">
        <title>Extensive microbial diversity within the chicken gut microbiome revealed by metagenomics and culture.</title>
        <authorList>
            <person name="Gilroy R."/>
            <person name="Ravi A."/>
            <person name="Getino M."/>
            <person name="Pursley I."/>
            <person name="Horton D.L."/>
            <person name="Alikhan N.F."/>
            <person name="Baker D."/>
            <person name="Gharbi K."/>
            <person name="Hall N."/>
            <person name="Watson M."/>
            <person name="Adriaenssens E.M."/>
            <person name="Foster-Nyarko E."/>
            <person name="Jarju S."/>
            <person name="Secka A."/>
            <person name="Antonio M."/>
            <person name="Oren A."/>
            <person name="Chaudhuri R.R."/>
            <person name="La Ragione R."/>
            <person name="Hildebrand F."/>
            <person name="Pallen M.J."/>
        </authorList>
    </citation>
    <scope>NUCLEOTIDE SEQUENCE</scope>
    <source>
        <strain evidence="2">10532</strain>
    </source>
</reference>
<dbReference type="Gene3D" id="3.30.750.24">
    <property type="entry name" value="STAS domain"/>
    <property type="match status" value="1"/>
</dbReference>
<accession>A0A9D9HND1</accession>
<dbReference type="Proteomes" id="UP000823638">
    <property type="component" value="Unassembled WGS sequence"/>
</dbReference>
<dbReference type="PROSITE" id="PS50801">
    <property type="entry name" value="STAS"/>
    <property type="match status" value="1"/>
</dbReference>
<evidence type="ECO:0000313" key="2">
    <source>
        <dbReference type="EMBL" id="MBO8457184.1"/>
    </source>
</evidence>
<reference evidence="2" key="1">
    <citation type="submission" date="2020-10" db="EMBL/GenBank/DDBJ databases">
        <authorList>
            <person name="Gilroy R."/>
        </authorList>
    </citation>
    <scope>NUCLEOTIDE SEQUENCE</scope>
    <source>
        <strain evidence="2">10532</strain>
    </source>
</reference>
<dbReference type="SUPFAM" id="SSF52091">
    <property type="entry name" value="SpoIIaa-like"/>
    <property type="match status" value="1"/>
</dbReference>
<dbReference type="CDD" id="cd07043">
    <property type="entry name" value="STAS_anti-anti-sigma_factors"/>
    <property type="match status" value="1"/>
</dbReference>
<dbReference type="AlphaFoldDB" id="A0A9D9HND1"/>
<protein>
    <submittedName>
        <fullName evidence="2">STAS domain-containing protein</fullName>
    </submittedName>
</protein>
<gene>
    <name evidence="2" type="ORF">IAA81_03015</name>
</gene>
<evidence type="ECO:0000259" key="1">
    <source>
        <dbReference type="PROSITE" id="PS50801"/>
    </source>
</evidence>
<feature type="domain" description="STAS" evidence="1">
    <location>
        <begin position="12"/>
        <end position="140"/>
    </location>
</feature>
<comment type="caution">
    <text evidence="2">The sequence shown here is derived from an EMBL/GenBank/DDBJ whole genome shotgun (WGS) entry which is preliminary data.</text>
</comment>